<sequence length="541" mass="59494">MDENNTVRAVAIDYKAVLRAPGHAHEGIAELLRWLDERDVAWVLLTNDPMDAKSALAAAGLPEPVLHLCRDDIPDKARRGNGAWLAAVADRLSLRTNQLILVGTSQFDWYTGIHAGVVHIHARWASRLGQPITSLTSDEPADVIELLEHFLLHEPRWAFRLDDEDRAFEIRSMLPFNAQFPRGGGRTFTVKDIFTYDKTVKVGDQDARDVLMLHLLCAAYLDGTLPGQSFFCVYPSSTPAKGNPQLAGFLDRAKVMTGSSYKEDLLERVAQAPDTSLERYKRSVGQSTGRDISIAAQARTVRVNPAYKKKIVGKTVIVFDDFTTEGKSLEWARTLLSEAGAARVIALTIGKYPSRHTVYQLRPGVTIDPFTTNDITLAHFQTTTGPGGAEEGPSMVLTTAMEHFAAAEQAAVEPQAPEAAPARMAHPAPRPVPAGTRSPMTAYKIARQQHLADMLTHLQQHAYPLVWRGEYLMPAGKTTTTALWWIALPGQVEQWYDTNEAERLVSGICLAVGIIWEPVAAPGGATQLAEALARMEQRRQG</sequence>
<dbReference type="EMBL" id="BAAAUD010000017">
    <property type="protein sequence ID" value="GAA2932824.1"/>
    <property type="molecule type" value="Genomic_DNA"/>
</dbReference>
<organism evidence="2 3">
    <name type="scientific">Streptomyces enissocaesilis</name>
    <dbReference type="NCBI Taxonomy" id="332589"/>
    <lineage>
        <taxon>Bacteria</taxon>
        <taxon>Bacillati</taxon>
        <taxon>Actinomycetota</taxon>
        <taxon>Actinomycetes</taxon>
        <taxon>Kitasatosporales</taxon>
        <taxon>Streptomycetaceae</taxon>
        <taxon>Streptomyces</taxon>
        <taxon>Streptomyces rochei group</taxon>
    </lineage>
</organism>
<dbReference type="SUPFAM" id="SSF53271">
    <property type="entry name" value="PRTase-like"/>
    <property type="match status" value="1"/>
</dbReference>
<dbReference type="Gene3D" id="3.40.50.1000">
    <property type="entry name" value="HAD superfamily/HAD-like"/>
    <property type="match status" value="1"/>
</dbReference>
<name>A0ABN3X1T4_9ACTN</name>
<dbReference type="RefSeq" id="WP_344493030.1">
    <property type="nucleotide sequence ID" value="NZ_BAAAUD010000017.1"/>
</dbReference>
<evidence type="ECO:0000256" key="1">
    <source>
        <dbReference type="SAM" id="MobiDB-lite"/>
    </source>
</evidence>
<reference evidence="2 3" key="1">
    <citation type="journal article" date="2019" name="Int. J. Syst. Evol. Microbiol.">
        <title>The Global Catalogue of Microorganisms (GCM) 10K type strain sequencing project: providing services to taxonomists for standard genome sequencing and annotation.</title>
        <authorList>
            <consortium name="The Broad Institute Genomics Platform"/>
            <consortium name="The Broad Institute Genome Sequencing Center for Infectious Disease"/>
            <person name="Wu L."/>
            <person name="Ma J."/>
        </authorList>
    </citation>
    <scope>NUCLEOTIDE SEQUENCE [LARGE SCALE GENOMIC DNA]</scope>
    <source>
        <strain evidence="2 3">JCM 9088</strain>
    </source>
</reference>
<accession>A0ABN3X1T4</accession>
<dbReference type="SUPFAM" id="SSF56784">
    <property type="entry name" value="HAD-like"/>
    <property type="match status" value="1"/>
</dbReference>
<evidence type="ECO:0008006" key="4">
    <source>
        <dbReference type="Google" id="ProtNLM"/>
    </source>
</evidence>
<gene>
    <name evidence="2" type="ORF">GCM10010446_17000</name>
</gene>
<dbReference type="InterPro" id="IPR036412">
    <property type="entry name" value="HAD-like_sf"/>
</dbReference>
<feature type="region of interest" description="Disordered" evidence="1">
    <location>
        <begin position="414"/>
        <end position="436"/>
    </location>
</feature>
<dbReference type="InterPro" id="IPR000836">
    <property type="entry name" value="PRTase_dom"/>
</dbReference>
<evidence type="ECO:0000313" key="3">
    <source>
        <dbReference type="Proteomes" id="UP001500403"/>
    </source>
</evidence>
<dbReference type="InterPro" id="IPR023214">
    <property type="entry name" value="HAD_sf"/>
</dbReference>
<dbReference type="Proteomes" id="UP001500403">
    <property type="component" value="Unassembled WGS sequence"/>
</dbReference>
<proteinExistence type="predicted"/>
<keyword evidence="3" id="KW-1185">Reference proteome</keyword>
<dbReference type="CDD" id="cd06223">
    <property type="entry name" value="PRTases_typeI"/>
    <property type="match status" value="1"/>
</dbReference>
<comment type="caution">
    <text evidence="2">The sequence shown here is derived from an EMBL/GenBank/DDBJ whole genome shotgun (WGS) entry which is preliminary data.</text>
</comment>
<feature type="compositionally biased region" description="Low complexity" evidence="1">
    <location>
        <begin position="414"/>
        <end position="427"/>
    </location>
</feature>
<dbReference type="InterPro" id="IPR029057">
    <property type="entry name" value="PRTase-like"/>
</dbReference>
<protein>
    <recommendedName>
        <fullName evidence="4">Phosphoribosyltransferase domain-containing protein</fullName>
    </recommendedName>
</protein>
<dbReference type="Gene3D" id="3.40.50.2020">
    <property type="match status" value="1"/>
</dbReference>
<evidence type="ECO:0000313" key="2">
    <source>
        <dbReference type="EMBL" id="GAA2932824.1"/>
    </source>
</evidence>